<evidence type="ECO:0000259" key="2">
    <source>
        <dbReference type="Pfam" id="PF13205"/>
    </source>
</evidence>
<dbReference type="Gene3D" id="2.60.40.3710">
    <property type="match status" value="1"/>
</dbReference>
<evidence type="ECO:0000256" key="1">
    <source>
        <dbReference type="ARBA" id="ARBA00022729"/>
    </source>
</evidence>
<keyword evidence="1" id="KW-0732">Signal</keyword>
<dbReference type="STRING" id="1817892.AUK40_03025"/>
<reference evidence="3" key="1">
    <citation type="journal article" date="2016" name="Environ. Microbiol.">
        <title>Genomic resolution of a cold subsurface aquifer community provides metabolic insights for novel microbes adapted to high CO concentrations.</title>
        <authorList>
            <person name="Probst A.J."/>
            <person name="Castelle C.J."/>
            <person name="Singh A."/>
            <person name="Brown C.T."/>
            <person name="Anantharaman K."/>
            <person name="Sharon I."/>
            <person name="Hug L.A."/>
            <person name="Burstein D."/>
            <person name="Emerson J.B."/>
            <person name="Thomas B.C."/>
            <person name="Banfield J.F."/>
        </authorList>
    </citation>
    <scope>NUCLEOTIDE SEQUENCE [LARGE SCALE GENOMIC DNA]</scope>
    <source>
        <strain evidence="3">CG2_30_54_11</strain>
    </source>
</reference>
<dbReference type="Proteomes" id="UP000183245">
    <property type="component" value="Unassembled WGS sequence"/>
</dbReference>
<sequence>MNALSALISRLKEHPRKTISVALAALGVLLLFLIGRSLLSPVTVTSISPATDEPATLDREVVISFTGAVSAAILDTIEVDPLVSFTTTLTDKDLFGRPRRLVLRPEELLPDSTYTILLPQVKNWVGIAGDDVSFTFSTVLSPRLIGVSPADGATSVSVDSPILLSFDRAVDPLSIQISLSPAIPVTKELQGSTRVSIRPEGLLAEETTYQVTVSGAWTADLAKSYRGTRLFSFATTVKTAAQMTPDEIATEQGRLDMEFNEALMEYLKDPLPDVLYEIPYTTADYTIQFDHTDRTFLIFVKQRPVETGTQRALSWLRSKGLDTATLKYTVVPPAPEGSGQF</sequence>
<organism evidence="3 4">
    <name type="scientific">Candidatus Wirthbacteria bacterium CG2_30_54_11</name>
    <dbReference type="NCBI Taxonomy" id="1817892"/>
    <lineage>
        <taxon>Bacteria</taxon>
        <taxon>Candidatus Wirthbacteria</taxon>
    </lineage>
</organism>
<evidence type="ECO:0000313" key="4">
    <source>
        <dbReference type="Proteomes" id="UP000183245"/>
    </source>
</evidence>
<dbReference type="AlphaFoldDB" id="A0A1J5IWN4"/>
<name>A0A1J5IWN4_9BACT</name>
<gene>
    <name evidence="3" type="ORF">AUK40_03025</name>
</gene>
<feature type="domain" description="SbsA Ig-like" evidence="2">
    <location>
        <begin position="142"/>
        <end position="235"/>
    </location>
</feature>
<proteinExistence type="predicted"/>
<comment type="caution">
    <text evidence="3">The sequence shown here is derived from an EMBL/GenBank/DDBJ whole genome shotgun (WGS) entry which is preliminary data.</text>
</comment>
<dbReference type="EMBL" id="MNZT01000052">
    <property type="protein sequence ID" value="OIP97583.1"/>
    <property type="molecule type" value="Genomic_DNA"/>
</dbReference>
<dbReference type="InterPro" id="IPR032812">
    <property type="entry name" value="SbsA_Ig"/>
</dbReference>
<dbReference type="Pfam" id="PF13205">
    <property type="entry name" value="Big_5"/>
    <property type="match status" value="1"/>
</dbReference>
<accession>A0A1J5IWN4</accession>
<protein>
    <recommendedName>
        <fullName evidence="2">SbsA Ig-like domain-containing protein</fullName>
    </recommendedName>
</protein>
<evidence type="ECO:0000313" key="3">
    <source>
        <dbReference type="EMBL" id="OIP97583.1"/>
    </source>
</evidence>